<keyword evidence="2" id="KW-1185">Reference proteome</keyword>
<name>A0AAV1C0W9_OLDCO</name>
<proteinExistence type="predicted"/>
<sequence length="786" mass="87474">MPSDPTSFNLPEPSPSEIPLFSGENIRDCLDQIERSFYYNRVPLHMRLFTASFYLSGEALRFLYGLIYVSKLTTCEDFADQLKLLFGRVIRPTVMINIWEASPMNCSVTKFEEFDGDTVESETTSLEEDTRELMVDWPTDNYVGNLDGNGNLSVSQNDSYENTEIVSQGNHLCGTVSIGLNGNHAEILQIEVENGDLLHASYLNISSIDISEIIGDDDDSYGNLNVSIDKSLLSLFVEISFRNSTVFPESLNNSYDGLSWHNNTLLGPNSFHVDPGRMGNYFNDDDFSYVIGIDYSSRNPRCNEKTLELWLKMVSCFKKGTMLVENAMTCQIMDNGNMELVSKVAYCGKSTYGGFGHSLFHLEPEGNACLVDADYVKREQRSDCIMVGDNWLSNGLRSSLTLAGEEIRVVRSYVNEAVKLLDEVGILWLLERYGGLNLGVLILGNGVNHQDQCLLEVNVYVLPVGAVFIFHEVLFYCRLFGNSFCVLRNYGSILSTVMLCVEFTSVENNVVNGSSDCLVFVFIGNSECVKSGNGSVLSPVADDQKKCVFDTMGRCDTRGQMSQICGKIHDIVWDPGIRVKEVEYDGISYKGANTCWSMLEYHILEYAGISYKGANKEQKSKFVMVSASKGNENSEILCGVKKSPKADVSEMEWRAKLLGAETLPGGILLIKKESWQLNGLVTLSGAEMSFIPYHFMNFVVEQVSKQNTGGTHLLKIGRCWTKAAQTIYLEAETAGSSSKEGSNAGLYPSWIKKATTFRGGTSLFDMNLEAKVADLPRRGSYEFLRT</sequence>
<evidence type="ECO:0000313" key="1">
    <source>
        <dbReference type="EMBL" id="CAI9089299.1"/>
    </source>
</evidence>
<reference evidence="1" key="1">
    <citation type="submission" date="2023-03" db="EMBL/GenBank/DDBJ databases">
        <authorList>
            <person name="Julca I."/>
        </authorList>
    </citation>
    <scope>NUCLEOTIDE SEQUENCE</scope>
</reference>
<dbReference type="AlphaFoldDB" id="A0AAV1C0W9"/>
<accession>A0AAV1C0W9</accession>
<gene>
    <name evidence="1" type="ORF">OLC1_LOCUS1667</name>
</gene>
<dbReference type="Proteomes" id="UP001161247">
    <property type="component" value="Chromosome 1"/>
</dbReference>
<dbReference type="EMBL" id="OX459118">
    <property type="protein sequence ID" value="CAI9089299.1"/>
    <property type="molecule type" value="Genomic_DNA"/>
</dbReference>
<organism evidence="1 2">
    <name type="scientific">Oldenlandia corymbosa var. corymbosa</name>
    <dbReference type="NCBI Taxonomy" id="529605"/>
    <lineage>
        <taxon>Eukaryota</taxon>
        <taxon>Viridiplantae</taxon>
        <taxon>Streptophyta</taxon>
        <taxon>Embryophyta</taxon>
        <taxon>Tracheophyta</taxon>
        <taxon>Spermatophyta</taxon>
        <taxon>Magnoliopsida</taxon>
        <taxon>eudicotyledons</taxon>
        <taxon>Gunneridae</taxon>
        <taxon>Pentapetalae</taxon>
        <taxon>asterids</taxon>
        <taxon>lamiids</taxon>
        <taxon>Gentianales</taxon>
        <taxon>Rubiaceae</taxon>
        <taxon>Rubioideae</taxon>
        <taxon>Spermacoceae</taxon>
        <taxon>Hedyotis-Oldenlandia complex</taxon>
        <taxon>Oldenlandia</taxon>
    </lineage>
</organism>
<protein>
    <submittedName>
        <fullName evidence="1">OLC1v1023854C1</fullName>
    </submittedName>
</protein>
<evidence type="ECO:0000313" key="2">
    <source>
        <dbReference type="Proteomes" id="UP001161247"/>
    </source>
</evidence>